<comment type="caution">
    <text evidence="2">The sequence shown here is derived from an EMBL/GenBank/DDBJ whole genome shotgun (WGS) entry which is preliminary data.</text>
</comment>
<evidence type="ECO:0000313" key="3">
    <source>
        <dbReference type="Proteomes" id="UP000001396"/>
    </source>
</evidence>
<dbReference type="PANTHER" id="PTHR32134:SF169">
    <property type="entry name" value="FNIP REPEAT-CONTAINING PROTEIN-RELATED"/>
    <property type="match status" value="1"/>
</dbReference>
<gene>
    <name evidence="2" type="ORF">PPL_08544</name>
</gene>
<dbReference type="InterPro" id="IPR008615">
    <property type="entry name" value="FNIP"/>
</dbReference>
<dbReference type="RefSeq" id="XP_020430033.1">
    <property type="nucleotide sequence ID" value="XM_020579358.1"/>
</dbReference>
<dbReference type="SUPFAM" id="SSF52058">
    <property type="entry name" value="L domain-like"/>
    <property type="match status" value="1"/>
</dbReference>
<reference evidence="2 3" key="1">
    <citation type="journal article" date="2011" name="Genome Res.">
        <title>Phylogeny-wide analysis of social amoeba genomes highlights ancient origins for complex intercellular communication.</title>
        <authorList>
            <person name="Heidel A.J."/>
            <person name="Lawal H.M."/>
            <person name="Felder M."/>
            <person name="Schilde C."/>
            <person name="Helps N.R."/>
            <person name="Tunggal B."/>
            <person name="Rivero F."/>
            <person name="John U."/>
            <person name="Schleicher M."/>
            <person name="Eichinger L."/>
            <person name="Platzer M."/>
            <person name="Noegel A.A."/>
            <person name="Schaap P."/>
            <person name="Gloeckner G."/>
        </authorList>
    </citation>
    <scope>NUCLEOTIDE SEQUENCE [LARGE SCALE GENOMIC DNA]</scope>
    <source>
        <strain evidence="3">ATCC 26659 / Pp 5 / PN500</strain>
    </source>
</reference>
<keyword evidence="1" id="KW-0732">Signal</keyword>
<keyword evidence="3" id="KW-1185">Reference proteome</keyword>
<dbReference type="InterPro" id="IPR051251">
    <property type="entry name" value="STK_FNIP-Repeat"/>
</dbReference>
<evidence type="ECO:0000313" key="2">
    <source>
        <dbReference type="EMBL" id="EFA77905.1"/>
    </source>
</evidence>
<dbReference type="Proteomes" id="UP000001396">
    <property type="component" value="Unassembled WGS sequence"/>
</dbReference>
<organism evidence="2 3">
    <name type="scientific">Heterostelium pallidum (strain ATCC 26659 / Pp 5 / PN500)</name>
    <name type="common">Cellular slime mold</name>
    <name type="synonym">Polysphondylium pallidum</name>
    <dbReference type="NCBI Taxonomy" id="670386"/>
    <lineage>
        <taxon>Eukaryota</taxon>
        <taxon>Amoebozoa</taxon>
        <taxon>Evosea</taxon>
        <taxon>Eumycetozoa</taxon>
        <taxon>Dictyostelia</taxon>
        <taxon>Acytosteliales</taxon>
        <taxon>Acytosteliaceae</taxon>
        <taxon>Heterostelium</taxon>
    </lineage>
</organism>
<feature type="signal peptide" evidence="1">
    <location>
        <begin position="1"/>
        <end position="16"/>
    </location>
</feature>
<dbReference type="Pfam" id="PF05725">
    <property type="entry name" value="FNIP"/>
    <property type="match status" value="2"/>
</dbReference>
<evidence type="ECO:0000256" key="1">
    <source>
        <dbReference type="SAM" id="SignalP"/>
    </source>
</evidence>
<sequence length="465" mass="52623">MIVNLSHLLLLKIVSYLEENIDKICVSLVCKRLFSERDKYLYFNTDHLNVNISKEIDNLGGRSKSKSNKEAPVYYIKSLFTMKSYRTSLLRSLGQKSNCTLIYGKAIYETDYSVNPYKYPVENIYGITPNITKVEIAKPIDNKYLKEIYGMISNSNVSTLIGISSLSYVLPVNLTSITFNEKFNKALLAGQLPPNLKELIFEWNSIFNQPISAGVLPNTLEKLMFGSYSYFNKPFEPHVLPSSLTYLELGRSYTQTLQVGSLPPNLRVLIHCGSYSKISADESLDNLTALTLFYRYDSVGTLDLSDLPASLTSLDIESSLHLTSSLSPSIRYLSIHNSKYDVDEIFKDRSQYNFEILSVDGYKQESLENLKINELQLRFGKKGSIIREIPFGVETLEFGIDDEHLVKKNRKGIPSSVKKIIFNSCPTINELDFKIPNSVEHVVIKAFYNGFSKILFSSLSSSCSI</sequence>
<protein>
    <recommendedName>
        <fullName evidence="4">F-box domain-containing protein</fullName>
    </recommendedName>
</protein>
<dbReference type="AlphaFoldDB" id="D3BJ25"/>
<dbReference type="EMBL" id="ADBJ01000038">
    <property type="protein sequence ID" value="EFA77905.1"/>
    <property type="molecule type" value="Genomic_DNA"/>
</dbReference>
<name>D3BJ25_HETP5</name>
<evidence type="ECO:0008006" key="4">
    <source>
        <dbReference type="Google" id="ProtNLM"/>
    </source>
</evidence>
<proteinExistence type="predicted"/>
<dbReference type="GeneID" id="31364023"/>
<dbReference type="InParanoid" id="D3BJ25"/>
<feature type="chain" id="PRO_5003041194" description="F-box domain-containing protein" evidence="1">
    <location>
        <begin position="17"/>
        <end position="465"/>
    </location>
</feature>
<accession>D3BJ25</accession>
<dbReference type="FunCoup" id="D3BJ25">
    <property type="interactions" value="171"/>
</dbReference>
<dbReference type="PANTHER" id="PTHR32134">
    <property type="entry name" value="FNIP REPEAT-CONTAINING PROTEIN"/>
    <property type="match status" value="1"/>
</dbReference>